<feature type="compositionally biased region" description="Basic and acidic residues" evidence="1">
    <location>
        <begin position="1"/>
        <end position="13"/>
    </location>
</feature>
<organism evidence="3 4">
    <name type="scientific">Roseovarius ramblicola</name>
    <dbReference type="NCBI Taxonomy" id="2022336"/>
    <lineage>
        <taxon>Bacteria</taxon>
        <taxon>Pseudomonadati</taxon>
        <taxon>Pseudomonadota</taxon>
        <taxon>Alphaproteobacteria</taxon>
        <taxon>Rhodobacterales</taxon>
        <taxon>Roseobacteraceae</taxon>
        <taxon>Roseovarius</taxon>
    </lineage>
</organism>
<dbReference type="InterPro" id="IPR028992">
    <property type="entry name" value="Hedgehog/Intein_dom"/>
</dbReference>
<evidence type="ECO:0000256" key="1">
    <source>
        <dbReference type="SAM" id="MobiDB-lite"/>
    </source>
</evidence>
<gene>
    <name evidence="3" type="ORF">ACFFU4_07360</name>
</gene>
<comment type="caution">
    <text evidence="3">The sequence shown here is derived from an EMBL/GenBank/DDBJ whole genome shotgun (WGS) entry which is preliminary data.</text>
</comment>
<dbReference type="Pfam" id="PF13403">
    <property type="entry name" value="Hint_2"/>
    <property type="match status" value="1"/>
</dbReference>
<feature type="domain" description="Hedgehog/Intein (Hint)" evidence="2">
    <location>
        <begin position="41"/>
        <end position="168"/>
    </location>
</feature>
<dbReference type="InterPro" id="IPR036844">
    <property type="entry name" value="Hint_dom_sf"/>
</dbReference>
<dbReference type="SUPFAM" id="SSF51294">
    <property type="entry name" value="Hedgehog/intein (Hint) domain"/>
    <property type="match status" value="1"/>
</dbReference>
<protein>
    <submittedName>
        <fullName evidence="3">Hint domain-containing protein</fullName>
    </submittedName>
</protein>
<reference evidence="3 4" key="1">
    <citation type="submission" date="2024-09" db="EMBL/GenBank/DDBJ databases">
        <authorList>
            <person name="Sun Q."/>
            <person name="Mori K."/>
        </authorList>
    </citation>
    <scope>NUCLEOTIDE SEQUENCE [LARGE SCALE GENOMIC DNA]</scope>
    <source>
        <strain evidence="3 4">CECT 9424</strain>
    </source>
</reference>
<sequence length="174" mass="18311">MKPDTVGRPDGSDAARPPNQVTDHATGHATGLATGLCAVGLLLTAAGERPVGALRPGDRVITRDAGMVTLRALTRRRLHTPLVRIRAGSLGHRRPGRDALLPACQPILLRDWRAHALFGRAQILVAAARLVDGEFVTHEGTGALDLCQLDFGAPHILYLDGLEVASHAAGALVP</sequence>
<keyword evidence="4" id="KW-1185">Reference proteome</keyword>
<dbReference type="Proteomes" id="UP001589670">
    <property type="component" value="Unassembled WGS sequence"/>
</dbReference>
<evidence type="ECO:0000313" key="3">
    <source>
        <dbReference type="EMBL" id="MFB9149567.1"/>
    </source>
</evidence>
<feature type="region of interest" description="Disordered" evidence="1">
    <location>
        <begin position="1"/>
        <end position="27"/>
    </location>
</feature>
<dbReference type="RefSeq" id="WP_377068608.1">
    <property type="nucleotide sequence ID" value="NZ_JBHMEC010000011.1"/>
</dbReference>
<dbReference type="EMBL" id="JBHMEC010000011">
    <property type="protein sequence ID" value="MFB9149567.1"/>
    <property type="molecule type" value="Genomic_DNA"/>
</dbReference>
<proteinExistence type="predicted"/>
<evidence type="ECO:0000259" key="2">
    <source>
        <dbReference type="Pfam" id="PF13403"/>
    </source>
</evidence>
<evidence type="ECO:0000313" key="4">
    <source>
        <dbReference type="Proteomes" id="UP001589670"/>
    </source>
</evidence>
<name>A0ABV5HYS3_9RHOB</name>
<accession>A0ABV5HYS3</accession>